<dbReference type="AlphaFoldDB" id="A0A081NFD2"/>
<dbReference type="STRING" id="1137799.GZ78_14960"/>
<comment type="caution">
    <text evidence="1">The sequence shown here is derived from an EMBL/GenBank/DDBJ whole genome shotgun (WGS) entry which is preliminary data.</text>
</comment>
<evidence type="ECO:0000313" key="2">
    <source>
        <dbReference type="Proteomes" id="UP000028073"/>
    </source>
</evidence>
<protein>
    <submittedName>
        <fullName evidence="1">Uncharacterized protein</fullName>
    </submittedName>
</protein>
<gene>
    <name evidence="1" type="ORF">GZ78_14960</name>
</gene>
<keyword evidence="2" id="KW-1185">Reference proteome</keyword>
<organism evidence="1 2">
    <name type="scientific">Endozoicomonas numazuensis</name>
    <dbReference type="NCBI Taxonomy" id="1137799"/>
    <lineage>
        <taxon>Bacteria</taxon>
        <taxon>Pseudomonadati</taxon>
        <taxon>Pseudomonadota</taxon>
        <taxon>Gammaproteobacteria</taxon>
        <taxon>Oceanospirillales</taxon>
        <taxon>Endozoicomonadaceae</taxon>
        <taxon>Endozoicomonas</taxon>
    </lineage>
</organism>
<dbReference type="eggNOG" id="COG1961">
    <property type="taxonomic scope" value="Bacteria"/>
</dbReference>
<dbReference type="RefSeq" id="WP_034837097.1">
    <property type="nucleotide sequence ID" value="NZ_JOKH01000003.1"/>
</dbReference>
<dbReference type="SUPFAM" id="SSF109709">
    <property type="entry name" value="KorB DNA-binding domain-like"/>
    <property type="match status" value="1"/>
</dbReference>
<sequence length="151" mass="17471">MAYVLKNGEEQVEFLEEENLIKVTLPIRMNQRGGKTTIETPAGAIDPPEMKQIQIALIQGHRWLKMLTRQKFSSIKQLAEKEKVDKARVSKCIRLTCLAPDIQEDILCYQGKWQLSMKDCMKPFPMLWSEQREHFKVISPQTDIINPVSQS</sequence>
<reference evidence="1 2" key="1">
    <citation type="submission" date="2014-06" db="EMBL/GenBank/DDBJ databases">
        <title>Whole Genome Sequences of Three Symbiotic Endozoicomonas Bacteria.</title>
        <authorList>
            <person name="Neave M.J."/>
            <person name="Apprill A."/>
            <person name="Voolstra C.R."/>
        </authorList>
    </citation>
    <scope>NUCLEOTIDE SEQUENCE [LARGE SCALE GENOMIC DNA]</scope>
    <source>
        <strain evidence="1 2">DSM 25634</strain>
    </source>
</reference>
<name>A0A081NFD2_9GAMM</name>
<evidence type="ECO:0000313" key="1">
    <source>
        <dbReference type="EMBL" id="KEQ17155.1"/>
    </source>
</evidence>
<dbReference type="Gene3D" id="1.10.10.2830">
    <property type="match status" value="1"/>
</dbReference>
<dbReference type="EMBL" id="JOKH01000003">
    <property type="protein sequence ID" value="KEQ17155.1"/>
    <property type="molecule type" value="Genomic_DNA"/>
</dbReference>
<accession>A0A081NFD2</accession>
<dbReference type="OrthoDB" id="8901214at2"/>
<proteinExistence type="predicted"/>
<dbReference type="Proteomes" id="UP000028073">
    <property type="component" value="Unassembled WGS sequence"/>
</dbReference>